<feature type="compositionally biased region" description="Polar residues" evidence="4">
    <location>
        <begin position="85"/>
        <end position="97"/>
    </location>
</feature>
<organism evidence="8">
    <name type="scientific">Anopheles atroparvus</name>
    <name type="common">European mosquito</name>
    <dbReference type="NCBI Taxonomy" id="41427"/>
    <lineage>
        <taxon>Eukaryota</taxon>
        <taxon>Metazoa</taxon>
        <taxon>Ecdysozoa</taxon>
        <taxon>Arthropoda</taxon>
        <taxon>Hexapoda</taxon>
        <taxon>Insecta</taxon>
        <taxon>Pterygota</taxon>
        <taxon>Neoptera</taxon>
        <taxon>Endopterygota</taxon>
        <taxon>Diptera</taxon>
        <taxon>Nematocera</taxon>
        <taxon>Culicoidea</taxon>
        <taxon>Culicidae</taxon>
        <taxon>Anophelinae</taxon>
        <taxon>Anopheles</taxon>
    </lineage>
</organism>
<feature type="transmembrane region" description="Helical" evidence="5">
    <location>
        <begin position="154"/>
        <end position="176"/>
    </location>
</feature>
<keyword evidence="2" id="KW-0399">Innate immunity</keyword>
<evidence type="ECO:0000256" key="3">
    <source>
        <dbReference type="ARBA" id="ARBA00022859"/>
    </source>
</evidence>
<dbReference type="EnsemblMetazoa" id="AATE021922-RB">
    <property type="protein sequence ID" value="AATE021922-PB.1"/>
    <property type="gene ID" value="AATE021922"/>
</dbReference>
<proteinExistence type="inferred from homology"/>
<sequence length="417" mass="46201">MKLLLKIHNKERHSATAASTTVTLFQRKRKYYRRVSKSSASPPLPANPQSCSQASGLLASSSSASSASGADPSPASSSVQPFEGESSSTPGNASSFASYREPSNCPIERRSLLRNSPFQSSQGRNYASVSRSGRNNQNRGLPSNEPSTLRQERYFIYGALIFFAIVGFSTAIYFIVHQAQSADGMAQPRDILFGENYNPRTIPTLGNSHMIIDRNNWGTQDAVQATVRLERPVPYVVVTHIGTRTKNCTDVYQCSNKMRILQDAAIGERYLPDIPSNFYIGGDGNVYVGRGWDFANSYHNRTLSVCFMGDYNVNAPLDSQLSALQHLLTYGVVKDVLSKDFKLVARRQTKNTTTSPGDKLYARIVQLSRWNPCGTQSYAHCGAELGFPARWDDETLYNERNGLINPLLTHRKAVEEE</sequence>
<keyword evidence="3" id="KW-0391">Immunity</keyword>
<dbReference type="InterPro" id="IPR002502">
    <property type="entry name" value="Amidase_domain"/>
</dbReference>
<dbReference type="InterPro" id="IPR015510">
    <property type="entry name" value="PGRP"/>
</dbReference>
<reference evidence="8" key="1">
    <citation type="submission" date="2022-08" db="UniProtKB">
        <authorList>
            <consortium name="EnsemblMetazoa"/>
        </authorList>
    </citation>
    <scope>IDENTIFICATION</scope>
    <source>
        <strain evidence="8">EBRO</strain>
    </source>
</reference>
<feature type="region of interest" description="Disordered" evidence="4">
    <location>
        <begin position="32"/>
        <end position="146"/>
    </location>
</feature>
<evidence type="ECO:0000256" key="1">
    <source>
        <dbReference type="ARBA" id="ARBA00007553"/>
    </source>
</evidence>
<evidence type="ECO:0000259" key="6">
    <source>
        <dbReference type="SMART" id="SM00644"/>
    </source>
</evidence>
<dbReference type="SMART" id="SM00644">
    <property type="entry name" value="Ami_2"/>
    <property type="match status" value="1"/>
</dbReference>
<dbReference type="PANTHER" id="PTHR11022:SF76">
    <property type="entry name" value="PEPTIDOGLYCAN-RECOGNITION PROTEIN LA"/>
    <property type="match status" value="1"/>
</dbReference>
<comment type="similarity">
    <text evidence="1">Belongs to the N-acetylmuramoyl-L-alanine amidase 2 family.</text>
</comment>
<dbReference type="Pfam" id="PF01510">
    <property type="entry name" value="Amidase_2"/>
    <property type="match status" value="1"/>
</dbReference>
<feature type="domain" description="N-acetylmuramoyl-L-alanine amidase" evidence="6">
    <location>
        <begin position="222"/>
        <end position="357"/>
    </location>
</feature>
<dbReference type="InterPro" id="IPR006619">
    <property type="entry name" value="PGRP_domain_met/bac"/>
</dbReference>
<keyword evidence="5" id="KW-1133">Transmembrane helix</keyword>
<name>A0A8W7NZR6_ANOAO</name>
<evidence type="ECO:0000313" key="8">
    <source>
        <dbReference type="EnsemblMetazoa" id="AATE021922-PB.1"/>
    </source>
</evidence>
<dbReference type="AlphaFoldDB" id="A0A8W7NZR6"/>
<dbReference type="GO" id="GO:0045087">
    <property type="term" value="P:innate immune response"/>
    <property type="evidence" value="ECO:0007669"/>
    <property type="project" value="UniProtKB-KW"/>
</dbReference>
<keyword evidence="5" id="KW-0812">Transmembrane</keyword>
<keyword evidence="5" id="KW-0472">Membrane</keyword>
<dbReference type="InterPro" id="IPR036505">
    <property type="entry name" value="Amidase/PGRP_sf"/>
</dbReference>
<dbReference type="Gene3D" id="3.40.80.10">
    <property type="entry name" value="Peptidoglycan recognition protein-like"/>
    <property type="match status" value="1"/>
</dbReference>
<dbReference type="GO" id="GO:0008745">
    <property type="term" value="F:N-acetylmuramoyl-L-alanine amidase activity"/>
    <property type="evidence" value="ECO:0007669"/>
    <property type="project" value="InterPro"/>
</dbReference>
<dbReference type="PANTHER" id="PTHR11022">
    <property type="entry name" value="PEPTIDOGLYCAN RECOGNITION PROTEIN"/>
    <property type="match status" value="1"/>
</dbReference>
<feature type="domain" description="Peptidoglycan recognition protein family" evidence="7">
    <location>
        <begin position="209"/>
        <end position="350"/>
    </location>
</feature>
<evidence type="ECO:0000256" key="5">
    <source>
        <dbReference type="SAM" id="Phobius"/>
    </source>
</evidence>
<accession>A0A8W7NZR6</accession>
<dbReference type="CDD" id="cd06583">
    <property type="entry name" value="PGRP"/>
    <property type="match status" value="1"/>
</dbReference>
<evidence type="ECO:0000256" key="4">
    <source>
        <dbReference type="SAM" id="MobiDB-lite"/>
    </source>
</evidence>
<evidence type="ECO:0000259" key="7">
    <source>
        <dbReference type="SMART" id="SM00701"/>
    </source>
</evidence>
<dbReference type="SMART" id="SM00701">
    <property type="entry name" value="PGRP"/>
    <property type="match status" value="1"/>
</dbReference>
<feature type="compositionally biased region" description="Low complexity" evidence="4">
    <location>
        <begin position="49"/>
        <end position="78"/>
    </location>
</feature>
<evidence type="ECO:0000256" key="2">
    <source>
        <dbReference type="ARBA" id="ARBA00022588"/>
    </source>
</evidence>
<dbReference type="GO" id="GO:0009253">
    <property type="term" value="P:peptidoglycan catabolic process"/>
    <property type="evidence" value="ECO:0007669"/>
    <property type="project" value="InterPro"/>
</dbReference>
<feature type="compositionally biased region" description="Polar residues" evidence="4">
    <location>
        <begin position="113"/>
        <end position="146"/>
    </location>
</feature>
<protein>
    <recommendedName>
        <fullName evidence="9">Peptidoglycan recognition protein family domain-containing protein</fullName>
    </recommendedName>
</protein>
<dbReference type="GO" id="GO:0008270">
    <property type="term" value="F:zinc ion binding"/>
    <property type="evidence" value="ECO:0007669"/>
    <property type="project" value="InterPro"/>
</dbReference>
<dbReference type="SUPFAM" id="SSF55846">
    <property type="entry name" value="N-acetylmuramoyl-L-alanine amidase-like"/>
    <property type="match status" value="1"/>
</dbReference>
<evidence type="ECO:0008006" key="9">
    <source>
        <dbReference type="Google" id="ProtNLM"/>
    </source>
</evidence>